<dbReference type="Pfam" id="PF13517">
    <property type="entry name" value="FG-GAP_3"/>
    <property type="match status" value="1"/>
</dbReference>
<accession>A0ABZ1KZU8</accession>
<feature type="signal peptide" evidence="2">
    <location>
        <begin position="1"/>
        <end position="33"/>
    </location>
</feature>
<dbReference type="InterPro" id="IPR013517">
    <property type="entry name" value="FG-GAP"/>
</dbReference>
<evidence type="ECO:0000313" key="4">
    <source>
        <dbReference type="EMBL" id="WTR75219.1"/>
    </source>
</evidence>
<sequence>MQFRTTRPRLATAVLTVMTLGAGAIAAAPTASAAPLPLALPAKALVPIEIEAAHVPAVAELDKTRGRVTLSWMLSHAEAHLDVTLTHIATGKEFRKRVPAPSVGSLFSFTWDAVIDETTADGERSVDVPNGKYAVEAEATPLDRAGAPAYQTSFMNIVRTYNPHDYNDNGSTDTFARDALGVLWRQDMKDRPTSGQIRTSAMPSRVGGGWGAYKQIEAVGNLGGAAHGDLVAVDASGVQWLYLGKGDGTFAPRVKIGQGWQVYNKIAGGSDVNGDNRPDLVATDSSGYLWLHKGTGSYSKPFTDRVRIGTGWQVYNHLTAVGNAAGTSAGDLVARDTSGVLWLHQGNGQGGFAPRVKVGGGWGIYSQLVGAGDLDNDGRADMIAYGTSGQYGAYVYRSTGVATAPFSRQTTDLYSYQGTRYTSIA</sequence>
<evidence type="ECO:0000256" key="1">
    <source>
        <dbReference type="ARBA" id="ARBA00022729"/>
    </source>
</evidence>
<reference evidence="3 5" key="1">
    <citation type="submission" date="2022-10" db="EMBL/GenBank/DDBJ databases">
        <title>The complete genomes of actinobacterial strains from the NBC collection.</title>
        <authorList>
            <person name="Joergensen T.S."/>
            <person name="Alvarez Arevalo M."/>
            <person name="Sterndorff E.B."/>
            <person name="Faurdal D."/>
            <person name="Vuksanovic O."/>
            <person name="Mourched A.-S."/>
            <person name="Charusanti P."/>
            <person name="Shaw S."/>
            <person name="Blin K."/>
            <person name="Weber T."/>
        </authorList>
    </citation>
    <scope>NUCLEOTIDE SEQUENCE [LARGE SCALE GENOMIC DNA]</scope>
    <source>
        <strain evidence="3 5">NBC_00123</strain>
    </source>
</reference>
<name>A0ABZ1KZU8_9ACTN</name>
<dbReference type="Proteomes" id="UP001622594">
    <property type="component" value="Chromosome"/>
</dbReference>
<feature type="chain" id="PRO_5045034433" evidence="2">
    <location>
        <begin position="34"/>
        <end position="425"/>
    </location>
</feature>
<dbReference type="RefSeq" id="WP_398169718.1">
    <property type="nucleotide sequence ID" value="NZ_CP108188.1"/>
</dbReference>
<dbReference type="InterPro" id="IPR028994">
    <property type="entry name" value="Integrin_alpha_N"/>
</dbReference>
<keyword evidence="1 2" id="KW-0732">Signal</keyword>
<organism evidence="3 5">
    <name type="scientific">Streptomyces zaomyceticus</name>
    <dbReference type="NCBI Taxonomy" id="68286"/>
    <lineage>
        <taxon>Bacteria</taxon>
        <taxon>Bacillati</taxon>
        <taxon>Actinomycetota</taxon>
        <taxon>Actinomycetes</taxon>
        <taxon>Kitasatosporales</taxon>
        <taxon>Streptomycetaceae</taxon>
        <taxon>Streptomyces</taxon>
    </lineage>
</organism>
<dbReference type="PANTHER" id="PTHR46580">
    <property type="entry name" value="SENSOR KINASE-RELATED"/>
    <property type="match status" value="1"/>
</dbReference>
<evidence type="ECO:0000313" key="3">
    <source>
        <dbReference type="EMBL" id="WTR67799.1"/>
    </source>
</evidence>
<keyword evidence="5" id="KW-1185">Reference proteome</keyword>
<protein>
    <submittedName>
        <fullName evidence="3">VCBS repeat-containing protein</fullName>
    </submittedName>
</protein>
<evidence type="ECO:0000256" key="2">
    <source>
        <dbReference type="SAM" id="SignalP"/>
    </source>
</evidence>
<proteinExistence type="predicted"/>
<dbReference type="SUPFAM" id="SSF69318">
    <property type="entry name" value="Integrin alpha N-terminal domain"/>
    <property type="match status" value="1"/>
</dbReference>
<dbReference type="EMBL" id="CP108188">
    <property type="protein sequence ID" value="WTR67799.1"/>
    <property type="molecule type" value="Genomic_DNA"/>
</dbReference>
<dbReference type="EMBL" id="CP108188">
    <property type="protein sequence ID" value="WTR75219.1"/>
    <property type="molecule type" value="Genomic_DNA"/>
</dbReference>
<gene>
    <name evidence="3" type="ORF">OG814_00155</name>
    <name evidence="4" type="ORF">OG814_41175</name>
</gene>
<evidence type="ECO:0000313" key="5">
    <source>
        <dbReference type="Proteomes" id="UP001622594"/>
    </source>
</evidence>